<sequence>MTSHERIVTFPSKAVTNNSATPFTRRRGQHVSRDRSKDTARTTFVSRVWSYVERILGVPTGKRIRTTCGFRIGNRSDVTYSFYSTRETRTPREQHFVIGVWPYKEPGHRPESELTARLGIRSFPGGHPSACGGSARAPALGCFQRSHSAAGNLLDIHGTPPPSTVTTALGFDFVDSRRECVGLVNLGVVGR</sequence>
<organism evidence="2 3">
    <name type="scientific">Steinernema glaseri</name>
    <dbReference type="NCBI Taxonomy" id="37863"/>
    <lineage>
        <taxon>Eukaryota</taxon>
        <taxon>Metazoa</taxon>
        <taxon>Ecdysozoa</taxon>
        <taxon>Nematoda</taxon>
        <taxon>Chromadorea</taxon>
        <taxon>Rhabditida</taxon>
        <taxon>Tylenchina</taxon>
        <taxon>Panagrolaimomorpha</taxon>
        <taxon>Strongyloidoidea</taxon>
        <taxon>Steinernematidae</taxon>
        <taxon>Steinernema</taxon>
    </lineage>
</organism>
<evidence type="ECO:0000313" key="2">
    <source>
        <dbReference type="Proteomes" id="UP000095287"/>
    </source>
</evidence>
<dbReference type="WBParaSite" id="L893_g1101.t1">
    <property type="protein sequence ID" value="L893_g1101.t1"/>
    <property type="gene ID" value="L893_g1101"/>
</dbReference>
<evidence type="ECO:0000313" key="3">
    <source>
        <dbReference type="WBParaSite" id="L893_g1101.t1"/>
    </source>
</evidence>
<feature type="region of interest" description="Disordered" evidence="1">
    <location>
        <begin position="16"/>
        <end position="38"/>
    </location>
</feature>
<proteinExistence type="predicted"/>
<reference evidence="3" key="1">
    <citation type="submission" date="2016-11" db="UniProtKB">
        <authorList>
            <consortium name="WormBaseParasite"/>
        </authorList>
    </citation>
    <scope>IDENTIFICATION</scope>
</reference>
<evidence type="ECO:0000256" key="1">
    <source>
        <dbReference type="SAM" id="MobiDB-lite"/>
    </source>
</evidence>
<name>A0A1I7XYU8_9BILA</name>
<dbReference type="AlphaFoldDB" id="A0A1I7XYU8"/>
<accession>A0A1I7XYU8</accession>
<keyword evidence="2" id="KW-1185">Reference proteome</keyword>
<dbReference type="Proteomes" id="UP000095287">
    <property type="component" value="Unplaced"/>
</dbReference>
<protein>
    <submittedName>
        <fullName evidence="3">Transposase</fullName>
    </submittedName>
</protein>